<sequence length="110" mass="12246">MPQKSIKSSKLHDVTTKDQKEQEPGTPAVLQPQRDESPERTSCGKVILPAGSADVMDTTYAYQEGTPPAITGQQSTSTETLEENARRPWNTQTLYRCTTMSSRTNRKKES</sequence>
<dbReference type="EMBL" id="CATQJL010000305">
    <property type="protein sequence ID" value="CAJ0603823.1"/>
    <property type="molecule type" value="Genomic_DNA"/>
</dbReference>
<name>A0AA36H4F1_CYLNA</name>
<feature type="region of interest" description="Disordered" evidence="1">
    <location>
        <begin position="64"/>
        <end position="89"/>
    </location>
</feature>
<evidence type="ECO:0000256" key="1">
    <source>
        <dbReference type="SAM" id="MobiDB-lite"/>
    </source>
</evidence>
<organism evidence="2 3">
    <name type="scientific">Cylicocyclus nassatus</name>
    <name type="common">Nematode worm</name>
    <dbReference type="NCBI Taxonomy" id="53992"/>
    <lineage>
        <taxon>Eukaryota</taxon>
        <taxon>Metazoa</taxon>
        <taxon>Ecdysozoa</taxon>
        <taxon>Nematoda</taxon>
        <taxon>Chromadorea</taxon>
        <taxon>Rhabditida</taxon>
        <taxon>Rhabditina</taxon>
        <taxon>Rhabditomorpha</taxon>
        <taxon>Strongyloidea</taxon>
        <taxon>Strongylidae</taxon>
        <taxon>Cylicocyclus</taxon>
    </lineage>
</organism>
<dbReference type="Proteomes" id="UP001176961">
    <property type="component" value="Unassembled WGS sequence"/>
</dbReference>
<gene>
    <name evidence="2" type="ORF">CYNAS_LOCUS15806</name>
</gene>
<comment type="caution">
    <text evidence="2">The sequence shown here is derived from an EMBL/GenBank/DDBJ whole genome shotgun (WGS) entry which is preliminary data.</text>
</comment>
<accession>A0AA36H4F1</accession>
<evidence type="ECO:0000313" key="3">
    <source>
        <dbReference type="Proteomes" id="UP001176961"/>
    </source>
</evidence>
<proteinExistence type="predicted"/>
<evidence type="ECO:0000313" key="2">
    <source>
        <dbReference type="EMBL" id="CAJ0603823.1"/>
    </source>
</evidence>
<protein>
    <submittedName>
        <fullName evidence="2">Uncharacterized protein</fullName>
    </submittedName>
</protein>
<feature type="compositionally biased region" description="Basic and acidic residues" evidence="1">
    <location>
        <begin position="10"/>
        <end position="23"/>
    </location>
</feature>
<reference evidence="2" key="1">
    <citation type="submission" date="2023-07" db="EMBL/GenBank/DDBJ databases">
        <authorList>
            <consortium name="CYATHOMIX"/>
        </authorList>
    </citation>
    <scope>NUCLEOTIDE SEQUENCE</scope>
    <source>
        <strain evidence="2">N/A</strain>
    </source>
</reference>
<keyword evidence="3" id="KW-1185">Reference proteome</keyword>
<feature type="region of interest" description="Disordered" evidence="1">
    <location>
        <begin position="1"/>
        <end position="43"/>
    </location>
</feature>
<dbReference type="AlphaFoldDB" id="A0AA36H4F1"/>